<evidence type="ECO:0000256" key="1">
    <source>
        <dbReference type="ARBA" id="ARBA00022723"/>
    </source>
</evidence>
<dbReference type="InterPro" id="IPR020904">
    <property type="entry name" value="Sc_DH/Rdtase_CS"/>
</dbReference>
<feature type="domain" description="LIM zinc-binding" evidence="7">
    <location>
        <begin position="179"/>
        <end position="244"/>
    </location>
</feature>
<gene>
    <name evidence="8" type="ORF">TELCIR_04159</name>
</gene>
<evidence type="ECO:0000256" key="4">
    <source>
        <dbReference type="ARBA" id="ARBA00023038"/>
    </source>
</evidence>
<sequence length="275" mass="30026">MVLVAVVTGASSGIGAAIAQRLAEEGYALSLSGRDEDALKKTVKSCFNAGAPGAITTVGDLCDEANAKKLIDHTIKEFQRIDTLINCAGVLTTGDILDTDIDVYDRQMEVNFPGVSYYCMSKAAIDQFTKCLALEMAPHGVRINAVNPGVIVTEVHKRAGMSDSAYEGSTPVRSSKWITRCGGCEELVSREDALKGQVVSAAGRLYHRYHFRCSSCKANLPDLEYYPSGNSVICVDCYIEETNPRCEDGEYILMDGKFYDEDCYYTVKYNLGKPQ</sequence>
<dbReference type="Pfam" id="PF00412">
    <property type="entry name" value="LIM"/>
    <property type="match status" value="1"/>
</dbReference>
<dbReference type="Gene3D" id="2.10.110.10">
    <property type="entry name" value="Cysteine Rich Protein"/>
    <property type="match status" value="1"/>
</dbReference>
<evidence type="ECO:0000256" key="5">
    <source>
        <dbReference type="PROSITE-ProRule" id="PRU00125"/>
    </source>
</evidence>
<keyword evidence="9" id="KW-1185">Reference proteome</keyword>
<dbReference type="PROSITE" id="PS00061">
    <property type="entry name" value="ADH_SHORT"/>
    <property type="match status" value="1"/>
</dbReference>
<dbReference type="PROSITE" id="PS00478">
    <property type="entry name" value="LIM_DOMAIN_1"/>
    <property type="match status" value="1"/>
</dbReference>
<evidence type="ECO:0000259" key="7">
    <source>
        <dbReference type="PROSITE" id="PS50023"/>
    </source>
</evidence>
<evidence type="ECO:0000313" key="9">
    <source>
        <dbReference type="Proteomes" id="UP000230423"/>
    </source>
</evidence>
<keyword evidence="4 5" id="KW-0440">LIM domain</keyword>
<dbReference type="PANTHER" id="PTHR43975:SF2">
    <property type="entry name" value="EG:BACR7A4.14 PROTEIN-RELATED"/>
    <property type="match status" value="1"/>
</dbReference>
<dbReference type="SUPFAM" id="SSF51735">
    <property type="entry name" value="NAD(P)-binding Rossmann-fold domains"/>
    <property type="match status" value="1"/>
</dbReference>
<evidence type="ECO:0000256" key="6">
    <source>
        <dbReference type="RuleBase" id="RU000363"/>
    </source>
</evidence>
<dbReference type="InterPro" id="IPR002347">
    <property type="entry name" value="SDR_fam"/>
</dbReference>
<keyword evidence="1 5" id="KW-0479">Metal-binding</keyword>
<dbReference type="GO" id="GO:0046872">
    <property type="term" value="F:metal ion binding"/>
    <property type="evidence" value="ECO:0007669"/>
    <property type="project" value="UniProtKB-KW"/>
</dbReference>
<evidence type="ECO:0000256" key="3">
    <source>
        <dbReference type="ARBA" id="ARBA00023002"/>
    </source>
</evidence>
<dbReference type="Pfam" id="PF00106">
    <property type="entry name" value="adh_short"/>
    <property type="match status" value="1"/>
</dbReference>
<dbReference type="SUPFAM" id="SSF57716">
    <property type="entry name" value="Glucocorticoid receptor-like (DNA-binding domain)"/>
    <property type="match status" value="1"/>
</dbReference>
<dbReference type="PANTHER" id="PTHR43975">
    <property type="entry name" value="ZGC:101858"/>
    <property type="match status" value="1"/>
</dbReference>
<dbReference type="SMART" id="SM00132">
    <property type="entry name" value="LIM"/>
    <property type="match status" value="1"/>
</dbReference>
<dbReference type="PROSITE" id="PS50023">
    <property type="entry name" value="LIM_DOMAIN_2"/>
    <property type="match status" value="1"/>
</dbReference>
<dbReference type="Gene3D" id="3.40.50.720">
    <property type="entry name" value="NAD(P)-binding Rossmann-like Domain"/>
    <property type="match status" value="2"/>
</dbReference>
<dbReference type="OrthoDB" id="1112565at2759"/>
<dbReference type="Proteomes" id="UP000230423">
    <property type="component" value="Unassembled WGS sequence"/>
</dbReference>
<name>A0A2G9UVT9_TELCI</name>
<dbReference type="GO" id="GO:0016491">
    <property type="term" value="F:oxidoreductase activity"/>
    <property type="evidence" value="ECO:0007669"/>
    <property type="project" value="UniProtKB-KW"/>
</dbReference>
<evidence type="ECO:0000256" key="2">
    <source>
        <dbReference type="ARBA" id="ARBA00022833"/>
    </source>
</evidence>
<keyword evidence="3" id="KW-0560">Oxidoreductase</keyword>
<proteinExistence type="inferred from homology"/>
<keyword evidence="2 5" id="KW-0862">Zinc</keyword>
<accession>A0A2G9UVT9</accession>
<reference evidence="8 9" key="1">
    <citation type="submission" date="2015-09" db="EMBL/GenBank/DDBJ databases">
        <title>Draft genome of the parasitic nematode Teladorsagia circumcincta isolate WARC Sus (inbred).</title>
        <authorList>
            <person name="Mitreva M."/>
        </authorList>
    </citation>
    <scope>NUCLEOTIDE SEQUENCE [LARGE SCALE GENOMIC DNA]</scope>
    <source>
        <strain evidence="8 9">S</strain>
    </source>
</reference>
<dbReference type="AlphaFoldDB" id="A0A2G9UVT9"/>
<evidence type="ECO:0000313" key="8">
    <source>
        <dbReference type="EMBL" id="PIO73852.1"/>
    </source>
</evidence>
<organism evidence="8 9">
    <name type="scientific">Teladorsagia circumcincta</name>
    <name type="common">Brown stomach worm</name>
    <name type="synonym">Ostertagia circumcincta</name>
    <dbReference type="NCBI Taxonomy" id="45464"/>
    <lineage>
        <taxon>Eukaryota</taxon>
        <taxon>Metazoa</taxon>
        <taxon>Ecdysozoa</taxon>
        <taxon>Nematoda</taxon>
        <taxon>Chromadorea</taxon>
        <taxon>Rhabditida</taxon>
        <taxon>Rhabditina</taxon>
        <taxon>Rhabditomorpha</taxon>
        <taxon>Strongyloidea</taxon>
        <taxon>Trichostrongylidae</taxon>
        <taxon>Teladorsagia</taxon>
    </lineage>
</organism>
<dbReference type="InterPro" id="IPR036291">
    <property type="entry name" value="NAD(P)-bd_dom_sf"/>
</dbReference>
<dbReference type="EMBL" id="KZ345377">
    <property type="protein sequence ID" value="PIO73852.1"/>
    <property type="molecule type" value="Genomic_DNA"/>
</dbReference>
<protein>
    <submittedName>
        <fullName evidence="8">LIM domain protein</fullName>
    </submittedName>
</protein>
<dbReference type="PRINTS" id="PR00081">
    <property type="entry name" value="GDHRDH"/>
</dbReference>
<dbReference type="PRINTS" id="PR00080">
    <property type="entry name" value="SDRFAMILY"/>
</dbReference>
<comment type="similarity">
    <text evidence="6">Belongs to the short-chain dehydrogenases/reductases (SDR) family.</text>
</comment>
<dbReference type="InterPro" id="IPR001781">
    <property type="entry name" value="Znf_LIM"/>
</dbReference>
<dbReference type="CDD" id="cd08368">
    <property type="entry name" value="LIM"/>
    <property type="match status" value="1"/>
</dbReference>